<dbReference type="InterPro" id="IPR025623">
    <property type="entry name" value="YusW"/>
</dbReference>
<gene>
    <name evidence="3" type="ORF">HF394_03410</name>
</gene>
<accession>A0A7H8Q848</accession>
<keyword evidence="4" id="KW-1185">Reference proteome</keyword>
<dbReference type="PROSITE" id="PS51257">
    <property type="entry name" value="PROKAR_LIPOPROTEIN"/>
    <property type="match status" value="1"/>
</dbReference>
<evidence type="ECO:0000313" key="3">
    <source>
        <dbReference type="EMBL" id="QKX49705.1"/>
    </source>
</evidence>
<dbReference type="EMBL" id="CP051177">
    <property type="protein sequence ID" value="QKX49705.1"/>
    <property type="molecule type" value="Genomic_DNA"/>
</dbReference>
<dbReference type="Proteomes" id="UP000509222">
    <property type="component" value="Chromosome"/>
</dbReference>
<organism evidence="3 4">
    <name type="scientific">Planococcus glaciei</name>
    <dbReference type="NCBI Taxonomy" id="459472"/>
    <lineage>
        <taxon>Bacteria</taxon>
        <taxon>Bacillati</taxon>
        <taxon>Bacillota</taxon>
        <taxon>Bacilli</taxon>
        <taxon>Bacillales</taxon>
        <taxon>Caryophanaceae</taxon>
        <taxon>Planococcus</taxon>
    </lineage>
</organism>
<name>A0A7H8Q848_9BACL</name>
<proteinExistence type="predicted"/>
<protein>
    <recommendedName>
        <fullName evidence="5">YusW-like protein</fullName>
    </recommendedName>
</protein>
<feature type="region of interest" description="Disordered" evidence="1">
    <location>
        <begin position="25"/>
        <end position="75"/>
    </location>
</feature>
<dbReference type="Pfam" id="PF14039">
    <property type="entry name" value="YusW"/>
    <property type="match status" value="1"/>
</dbReference>
<feature type="chain" id="PRO_5039246910" description="YusW-like protein" evidence="2">
    <location>
        <begin position="22"/>
        <end position="169"/>
    </location>
</feature>
<evidence type="ECO:0008006" key="5">
    <source>
        <dbReference type="Google" id="ProtNLM"/>
    </source>
</evidence>
<evidence type="ECO:0000313" key="4">
    <source>
        <dbReference type="Proteomes" id="UP000509222"/>
    </source>
</evidence>
<dbReference type="RefSeq" id="WP_176294079.1">
    <property type="nucleotide sequence ID" value="NZ_CP051177.1"/>
</dbReference>
<dbReference type="AlphaFoldDB" id="A0A7H8Q848"/>
<reference evidence="4" key="1">
    <citation type="submission" date="2020-06" db="EMBL/GenBank/DDBJ databases">
        <title>Isolation of Planomicrobium glaciei.</title>
        <authorList>
            <person name="Malisova L."/>
            <person name="Safrankova R."/>
            <person name="Jakubu V."/>
            <person name="Spanelova P."/>
        </authorList>
    </citation>
    <scope>NUCLEOTIDE SEQUENCE [LARGE SCALE GENOMIC DNA]</scope>
    <source>
        <strain evidence="4">NRL-ATB46093</strain>
    </source>
</reference>
<evidence type="ECO:0000256" key="1">
    <source>
        <dbReference type="SAM" id="MobiDB-lite"/>
    </source>
</evidence>
<keyword evidence="2" id="KW-0732">Signal</keyword>
<feature type="signal peptide" evidence="2">
    <location>
        <begin position="1"/>
        <end position="21"/>
    </location>
</feature>
<evidence type="ECO:0000256" key="2">
    <source>
        <dbReference type="SAM" id="SignalP"/>
    </source>
</evidence>
<sequence>MTFKKTSVLTALMLSSALTLSACGESDEVNEPIGNESQTDPAPGSGDASPGGGTDEESIGGDTFGFTEFSVDVDYPDQDDAIDISYEEDRDNIEASYENKLENQNLAGDEAMEEIEPVFQTLDLTSDMTDKEAIESVVGGFGIEAGYKTIEIDVRFSDGTEKEFKGKGN</sequence>